<organism evidence="4 5">
    <name type="scientific">Brevundimonas terrae</name>
    <dbReference type="NCBI Taxonomy" id="363631"/>
    <lineage>
        <taxon>Bacteria</taxon>
        <taxon>Pseudomonadati</taxon>
        <taxon>Pseudomonadota</taxon>
        <taxon>Alphaproteobacteria</taxon>
        <taxon>Caulobacterales</taxon>
        <taxon>Caulobacteraceae</taxon>
        <taxon>Brevundimonas</taxon>
    </lineage>
</organism>
<dbReference type="InterPro" id="IPR012334">
    <property type="entry name" value="Pectin_lyas_fold"/>
</dbReference>
<feature type="chain" id="PRO_5047514384" evidence="2">
    <location>
        <begin position="18"/>
        <end position="319"/>
    </location>
</feature>
<dbReference type="Gene3D" id="2.160.20.10">
    <property type="entry name" value="Single-stranded right-handed beta-helix, Pectin lyase-like"/>
    <property type="match status" value="1"/>
</dbReference>
<sequence>MITALILAASLSGAVSAAPSCSPEQVAALTALSDTPYRLTCSARLAPDQPIRRHLVLEGPQSSNVTLDCNGGSIGRPDTTVSASAPTVMIRSEKSAGGQWLPTSGITVRNCHVFGAVRVWGMGADGSYDDLRLSSRQAGHTEHLQAVAPRHIRLEQVRITARGTIPLYVGPGVTRLTLEDATLDGTTTATAVYLDAESADNTLRNNRILTRTGREMIAIDGSARNTISGNRFDLHGQPGIYLYRNCGERGVIRHQTPSDNIIENNSFTGTAWLRPRLVVENARNGRRSYCGADSGYPFGSSIDDRDNATGNTVRNNRRP</sequence>
<feature type="domain" description="Right handed beta helix" evidence="3">
    <location>
        <begin position="190"/>
        <end position="282"/>
    </location>
</feature>
<dbReference type="NCBIfam" id="TIGR03804">
    <property type="entry name" value="para_beta_helix"/>
    <property type="match status" value="1"/>
</dbReference>
<dbReference type="InterPro" id="IPR039448">
    <property type="entry name" value="Beta_helix"/>
</dbReference>
<dbReference type="InterPro" id="IPR011050">
    <property type="entry name" value="Pectin_lyase_fold/virulence"/>
</dbReference>
<name>A0ABN0Y546_9CAUL</name>
<feature type="compositionally biased region" description="Polar residues" evidence="1">
    <location>
        <begin position="308"/>
        <end position="319"/>
    </location>
</feature>
<evidence type="ECO:0000256" key="2">
    <source>
        <dbReference type="SAM" id="SignalP"/>
    </source>
</evidence>
<proteinExistence type="predicted"/>
<dbReference type="Proteomes" id="UP001500791">
    <property type="component" value="Unassembled WGS sequence"/>
</dbReference>
<evidence type="ECO:0000313" key="4">
    <source>
        <dbReference type="EMBL" id="GAA0383519.1"/>
    </source>
</evidence>
<feature type="region of interest" description="Disordered" evidence="1">
    <location>
        <begin position="300"/>
        <end position="319"/>
    </location>
</feature>
<evidence type="ECO:0000256" key="1">
    <source>
        <dbReference type="SAM" id="MobiDB-lite"/>
    </source>
</evidence>
<evidence type="ECO:0000313" key="5">
    <source>
        <dbReference type="Proteomes" id="UP001500791"/>
    </source>
</evidence>
<dbReference type="RefSeq" id="WP_167174837.1">
    <property type="nucleotide sequence ID" value="NZ_BAAAEJ010000003.1"/>
</dbReference>
<comment type="caution">
    <text evidence="4">The sequence shown here is derived from an EMBL/GenBank/DDBJ whole genome shotgun (WGS) entry which is preliminary data.</text>
</comment>
<evidence type="ECO:0000259" key="3">
    <source>
        <dbReference type="Pfam" id="PF13229"/>
    </source>
</evidence>
<accession>A0ABN0Y546</accession>
<protein>
    <submittedName>
        <fullName evidence="4">Right-handed parallel beta-helix repeat-containing protein</fullName>
    </submittedName>
</protein>
<dbReference type="Pfam" id="PF13229">
    <property type="entry name" value="Beta_helix"/>
    <property type="match status" value="1"/>
</dbReference>
<dbReference type="SUPFAM" id="SSF51126">
    <property type="entry name" value="Pectin lyase-like"/>
    <property type="match status" value="1"/>
</dbReference>
<dbReference type="InterPro" id="IPR022441">
    <property type="entry name" value="Para_beta_helix_rpt-2"/>
</dbReference>
<keyword evidence="2" id="KW-0732">Signal</keyword>
<keyword evidence="5" id="KW-1185">Reference proteome</keyword>
<feature type="signal peptide" evidence="2">
    <location>
        <begin position="1"/>
        <end position="17"/>
    </location>
</feature>
<reference evidence="4 5" key="1">
    <citation type="journal article" date="2019" name="Int. J. Syst. Evol. Microbiol.">
        <title>The Global Catalogue of Microorganisms (GCM) 10K type strain sequencing project: providing services to taxonomists for standard genome sequencing and annotation.</title>
        <authorList>
            <consortium name="The Broad Institute Genomics Platform"/>
            <consortium name="The Broad Institute Genome Sequencing Center for Infectious Disease"/>
            <person name="Wu L."/>
            <person name="Ma J."/>
        </authorList>
    </citation>
    <scope>NUCLEOTIDE SEQUENCE [LARGE SCALE GENOMIC DNA]</scope>
    <source>
        <strain evidence="4 5">JCM 13476</strain>
    </source>
</reference>
<gene>
    <name evidence="4" type="ORF">GCM10009093_08080</name>
</gene>
<dbReference type="EMBL" id="BAAAEJ010000003">
    <property type="protein sequence ID" value="GAA0383519.1"/>
    <property type="molecule type" value="Genomic_DNA"/>
</dbReference>